<dbReference type="Proteomes" id="UP001419910">
    <property type="component" value="Unassembled WGS sequence"/>
</dbReference>
<dbReference type="InterPro" id="IPR010982">
    <property type="entry name" value="Lambda_DNA-bd_dom_sf"/>
</dbReference>
<dbReference type="InterPro" id="IPR001387">
    <property type="entry name" value="Cro/C1-type_HTH"/>
</dbReference>
<dbReference type="SUPFAM" id="SSF47413">
    <property type="entry name" value="lambda repressor-like DNA-binding domains"/>
    <property type="match status" value="1"/>
</dbReference>
<evidence type="ECO:0000313" key="2">
    <source>
        <dbReference type="EMBL" id="MEN2789481.1"/>
    </source>
</evidence>
<feature type="domain" description="HTH cro/C1-type" evidence="1">
    <location>
        <begin position="17"/>
        <end position="72"/>
    </location>
</feature>
<accession>A0ABU9Y0Z3</accession>
<name>A0ABU9Y0Z3_9SPHN</name>
<protein>
    <submittedName>
        <fullName evidence="2">Helix-turn-helix transcriptional regulator</fullName>
    </submittedName>
</protein>
<reference evidence="2 3" key="1">
    <citation type="submission" date="2024-05" db="EMBL/GenBank/DDBJ databases">
        <authorList>
            <person name="Liu Q."/>
            <person name="Xin Y.-H."/>
        </authorList>
    </citation>
    <scope>NUCLEOTIDE SEQUENCE [LARGE SCALE GENOMIC DNA]</scope>
    <source>
        <strain evidence="2 3">CGMCC 1.10181</strain>
    </source>
</reference>
<proteinExistence type="predicted"/>
<dbReference type="SMART" id="SM00530">
    <property type="entry name" value="HTH_XRE"/>
    <property type="match status" value="1"/>
</dbReference>
<dbReference type="Gene3D" id="1.10.260.40">
    <property type="entry name" value="lambda repressor-like DNA-binding domains"/>
    <property type="match status" value="1"/>
</dbReference>
<sequence length="248" mass="27010">MFDRDLLEAETREVGHRVREQLARRRISRQALADMAKISLSTLEKSLSGTRPFTLATTVRLEEALGVPLRPGPAPAPAVSHDLAPEHMGAYARAAVRWIEGRYLTLRPSFGSPGDIFAYVTTIRWLDEAGHLGFAESQRLDARFEQGGHVSMPNLSGHIYLVTNVAGQYRLVILGRPTIEGSLYGLLTTLQVGKGSQLVPVACPIALARLDPDAEPAIGRINPDAAVYPDYREALDGAISGDFVRFPG</sequence>
<evidence type="ECO:0000259" key="1">
    <source>
        <dbReference type="SMART" id="SM00530"/>
    </source>
</evidence>
<organism evidence="2 3">
    <name type="scientific">Sphingomonas oligophenolica</name>
    <dbReference type="NCBI Taxonomy" id="301154"/>
    <lineage>
        <taxon>Bacteria</taxon>
        <taxon>Pseudomonadati</taxon>
        <taxon>Pseudomonadota</taxon>
        <taxon>Alphaproteobacteria</taxon>
        <taxon>Sphingomonadales</taxon>
        <taxon>Sphingomonadaceae</taxon>
        <taxon>Sphingomonas</taxon>
    </lineage>
</organism>
<comment type="caution">
    <text evidence="2">The sequence shown here is derived from an EMBL/GenBank/DDBJ whole genome shotgun (WGS) entry which is preliminary data.</text>
</comment>
<dbReference type="CDD" id="cd00093">
    <property type="entry name" value="HTH_XRE"/>
    <property type="match status" value="1"/>
</dbReference>
<dbReference type="RefSeq" id="WP_343887219.1">
    <property type="nucleotide sequence ID" value="NZ_BAAAEH010000002.1"/>
</dbReference>
<dbReference type="EMBL" id="JBDIME010000004">
    <property type="protein sequence ID" value="MEN2789481.1"/>
    <property type="molecule type" value="Genomic_DNA"/>
</dbReference>
<keyword evidence="3" id="KW-1185">Reference proteome</keyword>
<gene>
    <name evidence="2" type="ORF">ABC974_07590</name>
</gene>
<evidence type="ECO:0000313" key="3">
    <source>
        <dbReference type="Proteomes" id="UP001419910"/>
    </source>
</evidence>